<accession>A0A1J1I381</accession>
<dbReference type="Proteomes" id="UP000183832">
    <property type="component" value="Unassembled WGS sequence"/>
</dbReference>
<gene>
    <name evidence="1" type="ORF">CLUMA_CG007576</name>
</gene>
<dbReference type="EMBL" id="CVRI01000038">
    <property type="protein sequence ID" value="CRK94052.1"/>
    <property type="molecule type" value="Genomic_DNA"/>
</dbReference>
<proteinExistence type="predicted"/>
<sequence length="64" mass="6881">MSPMLPHTSTSSSSIVISIFKLRAQTELAKVKNRVVFSSLSIVVSSPDDAPVAKYPTFPVQSDS</sequence>
<evidence type="ECO:0000313" key="2">
    <source>
        <dbReference type="Proteomes" id="UP000183832"/>
    </source>
</evidence>
<keyword evidence="2" id="KW-1185">Reference proteome</keyword>
<evidence type="ECO:0000313" key="1">
    <source>
        <dbReference type="EMBL" id="CRK94052.1"/>
    </source>
</evidence>
<organism evidence="1 2">
    <name type="scientific">Clunio marinus</name>
    <dbReference type="NCBI Taxonomy" id="568069"/>
    <lineage>
        <taxon>Eukaryota</taxon>
        <taxon>Metazoa</taxon>
        <taxon>Ecdysozoa</taxon>
        <taxon>Arthropoda</taxon>
        <taxon>Hexapoda</taxon>
        <taxon>Insecta</taxon>
        <taxon>Pterygota</taxon>
        <taxon>Neoptera</taxon>
        <taxon>Endopterygota</taxon>
        <taxon>Diptera</taxon>
        <taxon>Nematocera</taxon>
        <taxon>Chironomoidea</taxon>
        <taxon>Chironomidae</taxon>
        <taxon>Clunio</taxon>
    </lineage>
</organism>
<dbReference type="AlphaFoldDB" id="A0A1J1I381"/>
<reference evidence="1 2" key="1">
    <citation type="submission" date="2015-04" db="EMBL/GenBank/DDBJ databases">
        <authorList>
            <person name="Syromyatnikov M.Y."/>
            <person name="Popov V.N."/>
        </authorList>
    </citation>
    <scope>NUCLEOTIDE SEQUENCE [LARGE SCALE GENOMIC DNA]</scope>
</reference>
<name>A0A1J1I381_9DIPT</name>
<protein>
    <submittedName>
        <fullName evidence="1">CLUMA_CG007576, isoform A</fullName>
    </submittedName>
</protein>